<name>A0AB38DWK8_XANCH</name>
<dbReference type="AlphaFoldDB" id="A0AB38DWK8"/>
<evidence type="ECO:0000313" key="4">
    <source>
        <dbReference type="Proteomes" id="UP000234181"/>
    </source>
</evidence>
<evidence type="ECO:0000313" key="1">
    <source>
        <dbReference type="EMBL" id="SON78065.1"/>
    </source>
</evidence>
<evidence type="ECO:0000313" key="2">
    <source>
        <dbReference type="EMBL" id="SON82679.1"/>
    </source>
</evidence>
<keyword evidence="4" id="KW-1185">Reference proteome</keyword>
<dbReference type="Proteomes" id="UP000234166">
    <property type="component" value="Unassembled WGS sequence"/>
</dbReference>
<reference evidence="3 4" key="1">
    <citation type="submission" date="2017-10" db="EMBL/GenBank/DDBJ databases">
        <authorList>
            <person name="Regsiter A."/>
            <person name="William W."/>
        </authorList>
    </citation>
    <scope>NUCLEOTIDE SEQUENCE [LARGE SCALE GENOMIC DNA]</scope>
    <source>
        <strain evidence="1 4">CFBP6984</strain>
        <strain evidence="2 3">CFBP7430</strain>
    </source>
</reference>
<protein>
    <submittedName>
        <fullName evidence="2">Uncharacterized protein</fullName>
    </submittedName>
</protein>
<organism evidence="2 3">
    <name type="scientific">Xanthomonas campestris pv. phaseoli</name>
    <dbReference type="NCBI Taxonomy" id="317013"/>
    <lineage>
        <taxon>Bacteria</taxon>
        <taxon>Pseudomonadati</taxon>
        <taxon>Pseudomonadota</taxon>
        <taxon>Gammaproteobacteria</taxon>
        <taxon>Lysobacterales</taxon>
        <taxon>Lysobacteraceae</taxon>
        <taxon>Xanthomonas</taxon>
    </lineage>
</organism>
<dbReference type="Proteomes" id="UP000234181">
    <property type="component" value="Unassembled WGS sequence"/>
</dbReference>
<sequence length="61" mass="6713">MTRGFARTLIRPFGPPSPDGRRVQLAYIDLFLKARGDAFVIAGIRWMCGAPHPPCGHLLPP</sequence>
<evidence type="ECO:0000313" key="3">
    <source>
        <dbReference type="Proteomes" id="UP000234166"/>
    </source>
</evidence>
<dbReference type="EMBL" id="OCYT01000071">
    <property type="protein sequence ID" value="SON78065.1"/>
    <property type="molecule type" value="Genomic_DNA"/>
</dbReference>
<proteinExistence type="predicted"/>
<gene>
    <name evidence="1" type="ORF">XAP6984_180012</name>
    <name evidence="2" type="ORF">XAP7430_130012</name>
</gene>
<comment type="caution">
    <text evidence="2">The sequence shown here is derived from an EMBL/GenBank/DDBJ whole genome shotgun (WGS) entry which is preliminary data.</text>
</comment>
<dbReference type="EMBL" id="OCYS01000035">
    <property type="protein sequence ID" value="SON82679.1"/>
    <property type="molecule type" value="Genomic_DNA"/>
</dbReference>
<accession>A0AB38DWK8</accession>